<dbReference type="Pfam" id="PF01059">
    <property type="entry name" value="Oxidored_q5_N"/>
    <property type="match status" value="1"/>
</dbReference>
<comment type="subcellular location">
    <subcellularLocation>
        <location evidence="2 17">Mitochondrion membrane</location>
        <topology evidence="2 17">Multi-pass membrane protein</topology>
    </subcellularLocation>
</comment>
<evidence type="ECO:0000313" key="20">
    <source>
        <dbReference type="EMBL" id="UZZ44283.1"/>
    </source>
</evidence>
<feature type="transmembrane region" description="Helical" evidence="17">
    <location>
        <begin position="242"/>
        <end position="260"/>
    </location>
</feature>
<protein>
    <recommendedName>
        <fullName evidence="5 17">NADH-ubiquinone oxidoreductase chain 4</fullName>
        <ecNumber evidence="4 17">7.1.1.2</ecNumber>
    </recommendedName>
</protein>
<dbReference type="Pfam" id="PF00361">
    <property type="entry name" value="Proton_antipo_M"/>
    <property type="match status" value="1"/>
</dbReference>
<evidence type="ECO:0000259" key="18">
    <source>
        <dbReference type="Pfam" id="PF00361"/>
    </source>
</evidence>
<feature type="domain" description="NADH:ubiquinone oxidoreductase chain 4 N-terminal" evidence="19">
    <location>
        <begin position="1"/>
        <end position="99"/>
    </location>
</feature>
<dbReference type="EMBL" id="OL678042">
    <property type="protein sequence ID" value="UZZ44283.1"/>
    <property type="molecule type" value="Genomic_DNA"/>
</dbReference>
<reference evidence="20" key="2">
    <citation type="journal article" date="2022" name="Syst. Entomol.">
        <title>Massive gene rearrangements of mitochondrial genomes and implications for the phylogeny of Trichoptera (Insecta).</title>
        <authorList>
            <person name="Ge X."/>
            <person name="Peng L."/>
            <person name="Vogler A.P."/>
            <person name="Morse J.C."/>
            <person name="Yang L."/>
            <person name="Sun C."/>
            <person name="Wang B."/>
        </authorList>
    </citation>
    <scope>NUCLEOTIDE SEQUENCE</scope>
</reference>
<keyword evidence="13 17" id="KW-0830">Ubiquinone</keyword>
<comment type="function">
    <text evidence="1">Core subunit of the mitochondrial membrane respiratory chain NADH dehydrogenase (Complex I) that is believed to belong to the minimal assembly required for catalysis. Complex I functions in the transfer of electrons from NADH to the respiratory chain. The immediate electron acceptor for the enzyme is believed to be ubiquinone.</text>
</comment>
<dbReference type="RefSeq" id="YP_010586482.1">
    <property type="nucleotide sequence ID" value="NC_069278.1"/>
</dbReference>
<dbReference type="EC" id="7.1.1.2" evidence="4 17"/>
<gene>
    <name evidence="20" type="primary">ND4</name>
</gene>
<evidence type="ECO:0000256" key="4">
    <source>
        <dbReference type="ARBA" id="ARBA00012944"/>
    </source>
</evidence>
<feature type="transmembrane region" description="Helical" evidence="17">
    <location>
        <begin position="417"/>
        <end position="440"/>
    </location>
</feature>
<organism evidence="20">
    <name type="scientific">Pseudoneureclipsis achim</name>
    <dbReference type="NCBI Taxonomy" id="623285"/>
    <lineage>
        <taxon>Eukaryota</taxon>
        <taxon>Metazoa</taxon>
        <taxon>Ecdysozoa</taxon>
        <taxon>Arthropoda</taxon>
        <taxon>Hexapoda</taxon>
        <taxon>Insecta</taxon>
        <taxon>Pterygota</taxon>
        <taxon>Neoptera</taxon>
        <taxon>Endopterygota</taxon>
        <taxon>Trichoptera</taxon>
        <taxon>Annulipalpia</taxon>
        <taxon>Psychomyioidea</taxon>
        <taxon>Polycentropodidae</taxon>
        <taxon>Pseudoneurclipsinae</taxon>
        <taxon>Pseudoneureclipsis</taxon>
    </lineage>
</organism>
<dbReference type="GeneID" id="77426380"/>
<evidence type="ECO:0000256" key="6">
    <source>
        <dbReference type="ARBA" id="ARBA00022448"/>
    </source>
</evidence>
<evidence type="ECO:0000256" key="12">
    <source>
        <dbReference type="ARBA" id="ARBA00023027"/>
    </source>
</evidence>
<feature type="transmembrane region" description="Helical" evidence="17">
    <location>
        <begin position="84"/>
        <end position="102"/>
    </location>
</feature>
<keyword evidence="12 17" id="KW-0520">NAD</keyword>
<keyword evidence="14 17" id="KW-0496">Mitochondrion</keyword>
<feature type="transmembrane region" description="Helical" evidence="17">
    <location>
        <begin position="212"/>
        <end position="236"/>
    </location>
</feature>
<keyword evidence="7 17" id="KW-0679">Respiratory chain</keyword>
<feature type="domain" description="NADH:quinone oxidoreductase/Mrp antiporter transmembrane" evidence="18">
    <location>
        <begin position="105"/>
        <end position="384"/>
    </location>
</feature>
<sequence length="441" mass="51558">MLGFFLYLIFCIMFIYNWWLMVIFVLLMIVGLVFLNVDMFYMCNISYFMMSDFLSLGMVILLLWIFMVGYLASYMIYLMNYYGFLFNLNNLILLLMLLLVFFNLNVFLFYLFFEMSLVPMLILIMGWGYQSERVQAGLYLIFYTFTMSLPLMIAIFYFYCSGNTMYMFYNISLEGWLLYLFLILAFLVKIPIYFFHLWLLKAHVEAPIFGSMILAGVMLKLGGYGLMRIMLFIYFYGMEYNFMLVMISLLGGFYMGLVCMNQFDMKLLIAGSSVVHMSLVIGGLMSLTSLGYMGSYILMIGHGFCSSGLFCLANLNYERLHSRSLMINKGMISYMPMLSLWWFLLISSNMAAPPTINLLGEILLMISILFVSFFMIFTLIMISFFSVVYGLGLYIMGQHGKILSLLYGFCMIYSREYLLLFFHWLPVNLIILNVDFVLLYF</sequence>
<evidence type="ECO:0000256" key="11">
    <source>
        <dbReference type="ARBA" id="ARBA00022989"/>
    </source>
</evidence>
<accession>A0A9E8RUX3</accession>
<dbReference type="CTD" id="4538"/>
<dbReference type="InterPro" id="IPR001750">
    <property type="entry name" value="ND/Mrp_TM"/>
</dbReference>
<dbReference type="GO" id="GO:0042773">
    <property type="term" value="P:ATP synthesis coupled electron transport"/>
    <property type="evidence" value="ECO:0007669"/>
    <property type="project" value="InterPro"/>
</dbReference>
<keyword evidence="15 17" id="KW-0472">Membrane</keyword>
<dbReference type="GO" id="GO:0031966">
    <property type="term" value="C:mitochondrial membrane"/>
    <property type="evidence" value="ECO:0007669"/>
    <property type="project" value="UniProtKB-SubCell"/>
</dbReference>
<feature type="transmembrane region" description="Helical" evidence="17">
    <location>
        <begin position="7"/>
        <end position="34"/>
    </location>
</feature>
<feature type="transmembrane region" description="Helical" evidence="17">
    <location>
        <begin position="334"/>
        <end position="352"/>
    </location>
</feature>
<comment type="catalytic activity">
    <reaction evidence="16 17">
        <text>a ubiquinone + NADH + 5 H(+)(in) = a ubiquinol + NAD(+) + 4 H(+)(out)</text>
        <dbReference type="Rhea" id="RHEA:29091"/>
        <dbReference type="Rhea" id="RHEA-COMP:9565"/>
        <dbReference type="Rhea" id="RHEA-COMP:9566"/>
        <dbReference type="ChEBI" id="CHEBI:15378"/>
        <dbReference type="ChEBI" id="CHEBI:16389"/>
        <dbReference type="ChEBI" id="CHEBI:17976"/>
        <dbReference type="ChEBI" id="CHEBI:57540"/>
        <dbReference type="ChEBI" id="CHEBI:57945"/>
        <dbReference type="EC" id="7.1.1.2"/>
    </reaction>
</comment>
<dbReference type="GO" id="GO:0003954">
    <property type="term" value="F:NADH dehydrogenase activity"/>
    <property type="evidence" value="ECO:0007669"/>
    <property type="project" value="TreeGrafter"/>
</dbReference>
<evidence type="ECO:0000256" key="5">
    <source>
        <dbReference type="ARBA" id="ARBA00021006"/>
    </source>
</evidence>
<dbReference type="PANTHER" id="PTHR43507:SF20">
    <property type="entry name" value="NADH-UBIQUINONE OXIDOREDUCTASE CHAIN 4"/>
    <property type="match status" value="1"/>
</dbReference>
<feature type="transmembrane region" description="Helical" evidence="17">
    <location>
        <begin position="54"/>
        <end position="77"/>
    </location>
</feature>
<name>A0A9E8RUX3_9NEOP</name>
<keyword evidence="8 17" id="KW-0812">Transmembrane</keyword>
<evidence type="ECO:0000256" key="7">
    <source>
        <dbReference type="ARBA" id="ARBA00022660"/>
    </source>
</evidence>
<dbReference type="PANTHER" id="PTHR43507">
    <property type="entry name" value="NADH-UBIQUINONE OXIDOREDUCTASE CHAIN 4"/>
    <property type="match status" value="1"/>
</dbReference>
<evidence type="ECO:0000256" key="1">
    <source>
        <dbReference type="ARBA" id="ARBA00003257"/>
    </source>
</evidence>
<evidence type="ECO:0000256" key="16">
    <source>
        <dbReference type="ARBA" id="ARBA00049551"/>
    </source>
</evidence>
<keyword evidence="10 17" id="KW-0249">Electron transport</keyword>
<dbReference type="GO" id="GO:0008137">
    <property type="term" value="F:NADH dehydrogenase (ubiquinone) activity"/>
    <property type="evidence" value="ECO:0007669"/>
    <property type="project" value="UniProtKB-UniRule"/>
</dbReference>
<evidence type="ECO:0000259" key="19">
    <source>
        <dbReference type="Pfam" id="PF01059"/>
    </source>
</evidence>
<dbReference type="AlphaFoldDB" id="A0A9E8RUX3"/>
<evidence type="ECO:0000256" key="17">
    <source>
        <dbReference type="RuleBase" id="RU003297"/>
    </source>
</evidence>
<comment type="function">
    <text evidence="17">Core subunit of the mitochondrial membrane respiratory chain NADH dehydrogenase (Complex I) which catalyzes electron transfer from NADH through the respiratory chain, using ubiquinone as an electron acceptor. Essential for the catalytic activity and assembly of complex I.</text>
</comment>
<geneLocation type="mitochondrion" evidence="20"/>
<feature type="transmembrane region" description="Helical" evidence="17">
    <location>
        <begin position="179"/>
        <end position="200"/>
    </location>
</feature>
<evidence type="ECO:0000256" key="13">
    <source>
        <dbReference type="ARBA" id="ARBA00023075"/>
    </source>
</evidence>
<evidence type="ECO:0000256" key="14">
    <source>
        <dbReference type="ARBA" id="ARBA00023128"/>
    </source>
</evidence>
<feature type="transmembrane region" description="Helical" evidence="17">
    <location>
        <begin position="108"/>
        <end position="129"/>
    </location>
</feature>
<feature type="transmembrane region" description="Helical" evidence="17">
    <location>
        <begin position="136"/>
        <end position="159"/>
    </location>
</feature>
<comment type="similarity">
    <text evidence="3 17">Belongs to the complex I subunit 4 family.</text>
</comment>
<proteinExistence type="inferred from homology"/>
<feature type="transmembrane region" description="Helical" evidence="17">
    <location>
        <begin position="293"/>
        <end position="313"/>
    </location>
</feature>
<evidence type="ECO:0000256" key="3">
    <source>
        <dbReference type="ARBA" id="ARBA00009025"/>
    </source>
</evidence>
<reference evidence="20" key="1">
    <citation type="submission" date="2021-11" db="EMBL/GenBank/DDBJ databases">
        <authorList>
            <person name="Ge X.-Y."/>
            <person name="Peng L."/>
            <person name="Sun C.-H."/>
            <person name="Wang B.-X."/>
        </authorList>
    </citation>
    <scope>NUCLEOTIDE SEQUENCE</scope>
</reference>
<evidence type="ECO:0000256" key="10">
    <source>
        <dbReference type="ARBA" id="ARBA00022982"/>
    </source>
</evidence>
<dbReference type="GO" id="GO:0015990">
    <property type="term" value="P:electron transport coupled proton transport"/>
    <property type="evidence" value="ECO:0007669"/>
    <property type="project" value="TreeGrafter"/>
</dbReference>
<evidence type="ECO:0000256" key="2">
    <source>
        <dbReference type="ARBA" id="ARBA00004225"/>
    </source>
</evidence>
<evidence type="ECO:0000256" key="9">
    <source>
        <dbReference type="ARBA" id="ARBA00022967"/>
    </source>
</evidence>
<dbReference type="PRINTS" id="PR01437">
    <property type="entry name" value="NUOXDRDTASE4"/>
</dbReference>
<keyword evidence="9" id="KW-1278">Translocase</keyword>
<evidence type="ECO:0000256" key="8">
    <source>
        <dbReference type="ARBA" id="ARBA00022692"/>
    </source>
</evidence>
<feature type="transmembrane region" description="Helical" evidence="17">
    <location>
        <begin position="267"/>
        <end position="287"/>
    </location>
</feature>
<keyword evidence="11 17" id="KW-1133">Transmembrane helix</keyword>
<dbReference type="InterPro" id="IPR003918">
    <property type="entry name" value="NADH_UbQ_OxRdtase"/>
</dbReference>
<dbReference type="GO" id="GO:0048039">
    <property type="term" value="F:ubiquinone binding"/>
    <property type="evidence" value="ECO:0007669"/>
    <property type="project" value="TreeGrafter"/>
</dbReference>
<evidence type="ECO:0000256" key="15">
    <source>
        <dbReference type="ARBA" id="ARBA00023136"/>
    </source>
</evidence>
<feature type="transmembrane region" description="Helical" evidence="17">
    <location>
        <begin position="364"/>
        <end position="396"/>
    </location>
</feature>
<dbReference type="InterPro" id="IPR000260">
    <property type="entry name" value="NADH4_N"/>
</dbReference>
<keyword evidence="6 17" id="KW-0813">Transport</keyword>